<evidence type="ECO:0000256" key="2">
    <source>
        <dbReference type="ARBA" id="ARBA00023002"/>
    </source>
</evidence>
<dbReference type="EMBL" id="KN834842">
    <property type="protein sequence ID" value="KIK52492.1"/>
    <property type="molecule type" value="Genomic_DNA"/>
</dbReference>
<reference evidence="3 4" key="1">
    <citation type="submission" date="2014-04" db="EMBL/GenBank/DDBJ databases">
        <title>Evolutionary Origins and Diversification of the Mycorrhizal Mutualists.</title>
        <authorList>
            <consortium name="DOE Joint Genome Institute"/>
            <consortium name="Mycorrhizal Genomics Consortium"/>
            <person name="Kohler A."/>
            <person name="Kuo A."/>
            <person name="Nagy L.G."/>
            <person name="Floudas D."/>
            <person name="Copeland A."/>
            <person name="Barry K.W."/>
            <person name="Cichocki N."/>
            <person name="Veneault-Fourrey C."/>
            <person name="LaButti K."/>
            <person name="Lindquist E.A."/>
            <person name="Lipzen A."/>
            <person name="Lundell T."/>
            <person name="Morin E."/>
            <person name="Murat C."/>
            <person name="Riley R."/>
            <person name="Ohm R."/>
            <person name="Sun H."/>
            <person name="Tunlid A."/>
            <person name="Henrissat B."/>
            <person name="Grigoriev I.V."/>
            <person name="Hibbett D.S."/>
            <person name="Martin F."/>
        </authorList>
    </citation>
    <scope>NUCLEOTIDE SEQUENCE [LARGE SCALE GENOMIC DNA]</scope>
    <source>
        <strain evidence="3 4">FD-317 M1</strain>
    </source>
</reference>
<evidence type="ECO:0000313" key="3">
    <source>
        <dbReference type="EMBL" id="KIK52492.1"/>
    </source>
</evidence>
<gene>
    <name evidence="3" type="ORF">GYMLUDRAFT_1028757</name>
</gene>
<dbReference type="OrthoDB" id="2833899at2759"/>
<evidence type="ECO:0008006" key="5">
    <source>
        <dbReference type="Google" id="ProtNLM"/>
    </source>
</evidence>
<accession>A0A0D0C3Y4</accession>
<dbReference type="Proteomes" id="UP000053593">
    <property type="component" value="Unassembled WGS sequence"/>
</dbReference>
<name>A0A0D0C3Y4_9AGAR</name>
<dbReference type="PANTHER" id="PTHR42901:SF1">
    <property type="entry name" value="ALCOHOL DEHYDROGENASE"/>
    <property type="match status" value="1"/>
</dbReference>
<dbReference type="Gene3D" id="3.40.50.720">
    <property type="entry name" value="NAD(P)-binding Rossmann-like Domain"/>
    <property type="match status" value="1"/>
</dbReference>
<sequence length="309" mass="33990">MASALSLIKSHHRATYPAISPTKPSLRQAGKTVLITGGGGGLGFNIARSFAKASASRIIIVGRRGGFLDEAVMKLRGEFKVGTEFMARQTDIGDDASVTALWDFLQSQKIVVHVLVLNAAQITPSGTDTLSMNKEELMTAFGVNVGGNFYMSAKFVQQPLRHARQQLNLINISTSGIHMDDTPFYNPYASSKAAFAALIGRIANERSVEDVQIISFHPGILYSEGVSKTYDPDAFKWDEMNLPADFSVWAASPEASWLHGRFVWAHWDVDELKANPDVLKRLEDEESFLKVSVQGLTSPSYTLFQDKCR</sequence>
<evidence type="ECO:0000256" key="1">
    <source>
        <dbReference type="ARBA" id="ARBA00006484"/>
    </source>
</evidence>
<proteinExistence type="inferred from homology"/>
<evidence type="ECO:0000313" key="4">
    <source>
        <dbReference type="Proteomes" id="UP000053593"/>
    </source>
</evidence>
<dbReference type="HOGENOM" id="CLU_010194_8_2_1"/>
<organism evidence="3 4">
    <name type="scientific">Collybiopsis luxurians FD-317 M1</name>
    <dbReference type="NCBI Taxonomy" id="944289"/>
    <lineage>
        <taxon>Eukaryota</taxon>
        <taxon>Fungi</taxon>
        <taxon>Dikarya</taxon>
        <taxon>Basidiomycota</taxon>
        <taxon>Agaricomycotina</taxon>
        <taxon>Agaricomycetes</taxon>
        <taxon>Agaricomycetidae</taxon>
        <taxon>Agaricales</taxon>
        <taxon>Marasmiineae</taxon>
        <taxon>Omphalotaceae</taxon>
        <taxon>Collybiopsis</taxon>
        <taxon>Collybiopsis luxurians</taxon>
    </lineage>
</organism>
<dbReference type="Pfam" id="PF00106">
    <property type="entry name" value="adh_short"/>
    <property type="match status" value="1"/>
</dbReference>
<dbReference type="PANTHER" id="PTHR42901">
    <property type="entry name" value="ALCOHOL DEHYDROGENASE"/>
    <property type="match status" value="1"/>
</dbReference>
<protein>
    <recommendedName>
        <fullName evidence="5">Short-chain dehydrogenase/reductase</fullName>
    </recommendedName>
</protein>
<dbReference type="AlphaFoldDB" id="A0A0D0C3Y4"/>
<keyword evidence="2" id="KW-0560">Oxidoreductase</keyword>
<dbReference type="SUPFAM" id="SSF51735">
    <property type="entry name" value="NAD(P)-binding Rossmann-fold domains"/>
    <property type="match status" value="1"/>
</dbReference>
<keyword evidence="4" id="KW-1185">Reference proteome</keyword>
<dbReference type="InterPro" id="IPR036291">
    <property type="entry name" value="NAD(P)-bd_dom_sf"/>
</dbReference>
<dbReference type="GO" id="GO:0016491">
    <property type="term" value="F:oxidoreductase activity"/>
    <property type="evidence" value="ECO:0007669"/>
    <property type="project" value="UniProtKB-KW"/>
</dbReference>
<dbReference type="CDD" id="cd05233">
    <property type="entry name" value="SDR_c"/>
    <property type="match status" value="1"/>
</dbReference>
<dbReference type="PRINTS" id="PR00081">
    <property type="entry name" value="GDHRDH"/>
</dbReference>
<dbReference type="InterPro" id="IPR002347">
    <property type="entry name" value="SDR_fam"/>
</dbReference>
<comment type="similarity">
    <text evidence="1">Belongs to the short-chain dehydrogenases/reductases (SDR) family.</text>
</comment>